<evidence type="ECO:0000313" key="1">
    <source>
        <dbReference type="EMBL" id="DAE30429.1"/>
    </source>
</evidence>
<organism evidence="1">
    <name type="scientific">virus sp. ctiha2</name>
    <dbReference type="NCBI Taxonomy" id="2827299"/>
    <lineage>
        <taxon>Viruses</taxon>
    </lineage>
</organism>
<dbReference type="EMBL" id="BK059104">
    <property type="protein sequence ID" value="DAE30429.1"/>
    <property type="molecule type" value="Genomic_DNA"/>
</dbReference>
<name>A0A8S5RH76_9VIRU</name>
<proteinExistence type="predicted"/>
<protein>
    <submittedName>
        <fullName evidence="1">Uncharacterized protein</fullName>
    </submittedName>
</protein>
<accession>A0A8S5RH76</accession>
<reference evidence="1" key="1">
    <citation type="journal article" date="2021" name="Proc. Natl. Acad. Sci. U.S.A.">
        <title>A Catalog of Tens of Thousands of Viruses from Human Metagenomes Reveals Hidden Associations with Chronic Diseases.</title>
        <authorList>
            <person name="Tisza M.J."/>
            <person name="Buck C.B."/>
        </authorList>
    </citation>
    <scope>NUCLEOTIDE SEQUENCE</scope>
    <source>
        <strain evidence="1">Ctiha2</strain>
    </source>
</reference>
<sequence length="106" mass="12497">MLDYTKITFNELDDTDKPLQAFYNYDLKESEIDSFLEEYATVEEVPEGVSIQKVELCLTIYAQHDFKLEACCTDTNNEQYWVEINKQFTNADEFIQMIPDYGKIKL</sequence>